<accession>A0A2N1MG77</accession>
<dbReference type="EMBL" id="LLXL01002513">
    <property type="protein sequence ID" value="PKK60653.1"/>
    <property type="molecule type" value="Genomic_DNA"/>
</dbReference>
<gene>
    <name evidence="1" type="ORF">RhiirC2_793018</name>
</gene>
<sequence>MIEDNEHEHGILFNIDPLAFNRLSNLVLLKLLTFWKGEKAGACVILAGTAHAKFKRNSLPEKCGDTYISNSNIDESLEFFYKN</sequence>
<evidence type="ECO:0000313" key="2">
    <source>
        <dbReference type="Proteomes" id="UP000233469"/>
    </source>
</evidence>
<reference evidence="1 2" key="1">
    <citation type="submission" date="2016-04" db="EMBL/GenBank/DDBJ databases">
        <title>Genome analyses suggest a sexual origin of heterokaryosis in a supposedly ancient asexual fungus.</title>
        <authorList>
            <person name="Ropars J."/>
            <person name="Sedzielewska K."/>
            <person name="Noel J."/>
            <person name="Charron P."/>
            <person name="Farinelli L."/>
            <person name="Marton T."/>
            <person name="Kruger M."/>
            <person name="Pelin A."/>
            <person name="Brachmann A."/>
            <person name="Corradi N."/>
        </authorList>
    </citation>
    <scope>NUCLEOTIDE SEQUENCE [LARGE SCALE GENOMIC DNA]</scope>
    <source>
        <strain evidence="1 2">C2</strain>
    </source>
</reference>
<reference evidence="1 2" key="2">
    <citation type="submission" date="2017-10" db="EMBL/GenBank/DDBJ databases">
        <title>Extensive intraspecific genome diversity in a model arbuscular mycorrhizal fungus.</title>
        <authorList>
            <person name="Chen E.C.H."/>
            <person name="Morin E."/>
            <person name="Baudet D."/>
            <person name="Noel J."/>
            <person name="Ndikumana S."/>
            <person name="Charron P."/>
            <person name="St-Onge C."/>
            <person name="Giorgi J."/>
            <person name="Grigoriev I.V."/>
            <person name="Roux C."/>
            <person name="Martin F.M."/>
            <person name="Corradi N."/>
        </authorList>
    </citation>
    <scope>NUCLEOTIDE SEQUENCE [LARGE SCALE GENOMIC DNA]</scope>
    <source>
        <strain evidence="1 2">C2</strain>
    </source>
</reference>
<comment type="caution">
    <text evidence="1">The sequence shown here is derived from an EMBL/GenBank/DDBJ whole genome shotgun (WGS) entry which is preliminary data.</text>
</comment>
<name>A0A2N1MG77_9GLOM</name>
<dbReference type="Proteomes" id="UP000233469">
    <property type="component" value="Unassembled WGS sequence"/>
</dbReference>
<evidence type="ECO:0000313" key="1">
    <source>
        <dbReference type="EMBL" id="PKK60653.1"/>
    </source>
</evidence>
<protein>
    <submittedName>
        <fullName evidence="1">Uncharacterized protein</fullName>
    </submittedName>
</protein>
<dbReference type="VEuPathDB" id="FungiDB:FUN_000038"/>
<dbReference type="AlphaFoldDB" id="A0A2N1MG77"/>
<organism evidence="1 2">
    <name type="scientific">Rhizophagus irregularis</name>
    <dbReference type="NCBI Taxonomy" id="588596"/>
    <lineage>
        <taxon>Eukaryota</taxon>
        <taxon>Fungi</taxon>
        <taxon>Fungi incertae sedis</taxon>
        <taxon>Mucoromycota</taxon>
        <taxon>Glomeromycotina</taxon>
        <taxon>Glomeromycetes</taxon>
        <taxon>Glomerales</taxon>
        <taxon>Glomeraceae</taxon>
        <taxon>Rhizophagus</taxon>
    </lineage>
</organism>
<proteinExistence type="predicted"/>